<reference evidence="2 3" key="1">
    <citation type="submission" date="2023-09" db="EMBL/GenBank/DDBJ databases">
        <title>Pangenome analysis of Batrachochytrium dendrobatidis and related Chytrids.</title>
        <authorList>
            <person name="Yacoub M.N."/>
            <person name="Stajich J.E."/>
            <person name="James T.Y."/>
        </authorList>
    </citation>
    <scope>NUCLEOTIDE SEQUENCE [LARGE SCALE GENOMIC DNA]</scope>
    <source>
        <strain evidence="2 3">JEL0888</strain>
    </source>
</reference>
<feature type="compositionally biased region" description="Pro residues" evidence="1">
    <location>
        <begin position="392"/>
        <end position="403"/>
    </location>
</feature>
<proteinExistence type="predicted"/>
<accession>A0ABR4N3M2</accession>
<name>A0ABR4N3M2_9FUNG</name>
<feature type="compositionally biased region" description="Pro residues" evidence="1">
    <location>
        <begin position="147"/>
        <end position="169"/>
    </location>
</feature>
<feature type="compositionally biased region" description="Polar residues" evidence="1">
    <location>
        <begin position="415"/>
        <end position="426"/>
    </location>
</feature>
<organism evidence="2 3">
    <name type="scientific">Polyrhizophydium stewartii</name>
    <dbReference type="NCBI Taxonomy" id="2732419"/>
    <lineage>
        <taxon>Eukaryota</taxon>
        <taxon>Fungi</taxon>
        <taxon>Fungi incertae sedis</taxon>
        <taxon>Chytridiomycota</taxon>
        <taxon>Chytridiomycota incertae sedis</taxon>
        <taxon>Chytridiomycetes</taxon>
        <taxon>Rhizophydiales</taxon>
        <taxon>Rhizophydiales incertae sedis</taxon>
        <taxon>Polyrhizophydium</taxon>
    </lineage>
</organism>
<feature type="compositionally biased region" description="Low complexity" evidence="1">
    <location>
        <begin position="370"/>
        <end position="383"/>
    </location>
</feature>
<feature type="region of interest" description="Disordered" evidence="1">
    <location>
        <begin position="226"/>
        <end position="277"/>
    </location>
</feature>
<evidence type="ECO:0000313" key="2">
    <source>
        <dbReference type="EMBL" id="KAL2914083.1"/>
    </source>
</evidence>
<comment type="caution">
    <text evidence="2">The sequence shown here is derived from an EMBL/GenBank/DDBJ whole genome shotgun (WGS) entry which is preliminary data.</text>
</comment>
<keyword evidence="3" id="KW-1185">Reference proteome</keyword>
<feature type="region of interest" description="Disordered" evidence="1">
    <location>
        <begin position="370"/>
        <end position="489"/>
    </location>
</feature>
<evidence type="ECO:0000256" key="1">
    <source>
        <dbReference type="SAM" id="MobiDB-lite"/>
    </source>
</evidence>
<feature type="compositionally biased region" description="Low complexity" evidence="1">
    <location>
        <begin position="117"/>
        <end position="133"/>
    </location>
</feature>
<protein>
    <submittedName>
        <fullName evidence="2">Uncharacterized protein</fullName>
    </submittedName>
</protein>
<feature type="region of interest" description="Disordered" evidence="1">
    <location>
        <begin position="520"/>
        <end position="548"/>
    </location>
</feature>
<gene>
    <name evidence="2" type="ORF">HK105_206341</name>
</gene>
<dbReference type="EMBL" id="JADGIZ020000037">
    <property type="protein sequence ID" value="KAL2914083.1"/>
    <property type="molecule type" value="Genomic_DNA"/>
</dbReference>
<feature type="region of interest" description="Disordered" evidence="1">
    <location>
        <begin position="96"/>
        <end position="170"/>
    </location>
</feature>
<sequence length="573" mass="57795">MELLALAIIVPLLPLYVLSALCSAGIFLLGIPFVVLRALFIVMRGFTKALFNRSVWPSLARWRATLQHWAVTGDPWSQPPADTAGVHTAHFGQPQEHAVFPPAHGRPPAAPAHARRAPAASPASSSAPTTAPGQALRTAPAGAVAWPPSPPKTLSPPPATPVGPLPLPPHASRAYLHQQLQQHAALAARAAQAAQAAQARNDSAGAAGGNSLRLTLPMAIRSMPAIQQAPTPPLPPPAMAAQHSHARASEPGHPTPATEIGRPLPAQTGHAAPAGPASAGLAQVEALPAMVAADIAGLLSRAAEVAGDMDLAGQASDAEGDASDGSGTPELAPEELAKQRRIERERHQALLAQLDTFEMASVLSALDSLVSPGAASTASASSSRSRKRRSNDPPPLATQPQPAPVRMLQSPHAGSASQSHQRSELLQGTPKAIFTLSPGDSGQHTRDGSETPGGPAAGAAFSPQADGAAGSARSTASSSRGDSVAPTEADTTDAAKLLFMLRGASQADLLGNADDTAAGGGADAMGSASEGESSGPGSPVGAPDAGGSLLNSMLLAASQYDAGALDPRQPPLA</sequence>
<feature type="compositionally biased region" description="Low complexity" evidence="1">
    <location>
        <begin position="452"/>
        <end position="485"/>
    </location>
</feature>
<feature type="compositionally biased region" description="Low complexity" evidence="1">
    <location>
        <begin position="524"/>
        <end position="548"/>
    </location>
</feature>
<dbReference type="Proteomes" id="UP001527925">
    <property type="component" value="Unassembled WGS sequence"/>
</dbReference>
<evidence type="ECO:0000313" key="3">
    <source>
        <dbReference type="Proteomes" id="UP001527925"/>
    </source>
</evidence>